<gene>
    <name evidence="2" type="ORF">PM001_LOCUS30186</name>
</gene>
<organism evidence="2 3">
    <name type="scientific">Peronospora matthiolae</name>
    <dbReference type="NCBI Taxonomy" id="2874970"/>
    <lineage>
        <taxon>Eukaryota</taxon>
        <taxon>Sar</taxon>
        <taxon>Stramenopiles</taxon>
        <taxon>Oomycota</taxon>
        <taxon>Peronosporomycetes</taxon>
        <taxon>Peronosporales</taxon>
        <taxon>Peronosporaceae</taxon>
        <taxon>Peronospora</taxon>
    </lineage>
</organism>
<evidence type="ECO:0000256" key="1">
    <source>
        <dbReference type="SAM" id="MobiDB-lite"/>
    </source>
</evidence>
<evidence type="ECO:0000313" key="3">
    <source>
        <dbReference type="Proteomes" id="UP001162060"/>
    </source>
</evidence>
<dbReference type="AlphaFoldDB" id="A0AAV1VDM1"/>
<feature type="region of interest" description="Disordered" evidence="1">
    <location>
        <begin position="47"/>
        <end position="76"/>
    </location>
</feature>
<protein>
    <submittedName>
        <fullName evidence="2">Uncharacterized protein</fullName>
    </submittedName>
</protein>
<sequence>MTVNMSWKHREAIVPPATMDNVLAPLKSHMHGARIWTHNFCHGKGASSPEPIHAAHPRSLSPTWSNKPRMGETSRQKHRFSFRQLFKHERRNRVEHKTAAMDVVVPPVSIPNTYLTREKQGRVTVSGKRVPFTRDAHKRKRKVGKPLPCIKEDHALVPVNPSLEAYRRRAYYPAKKVKAKKLRPSAHSV</sequence>
<reference evidence="2" key="1">
    <citation type="submission" date="2024-01" db="EMBL/GenBank/DDBJ databases">
        <authorList>
            <person name="Webb A."/>
        </authorList>
    </citation>
    <scope>NUCLEOTIDE SEQUENCE</scope>
    <source>
        <strain evidence="2">Pm1</strain>
    </source>
</reference>
<comment type="caution">
    <text evidence="2">The sequence shown here is derived from an EMBL/GenBank/DDBJ whole genome shotgun (WGS) entry which is preliminary data.</text>
</comment>
<dbReference type="EMBL" id="CAKLBY020000312">
    <property type="protein sequence ID" value="CAK7945036.1"/>
    <property type="molecule type" value="Genomic_DNA"/>
</dbReference>
<evidence type="ECO:0000313" key="2">
    <source>
        <dbReference type="EMBL" id="CAK7945036.1"/>
    </source>
</evidence>
<proteinExistence type="predicted"/>
<name>A0AAV1VDM1_9STRA</name>
<accession>A0AAV1VDM1</accession>
<dbReference type="Proteomes" id="UP001162060">
    <property type="component" value="Unassembled WGS sequence"/>
</dbReference>